<dbReference type="Gene3D" id="3.50.50.60">
    <property type="entry name" value="FAD/NAD(P)-binding domain"/>
    <property type="match status" value="1"/>
</dbReference>
<keyword evidence="3" id="KW-1185">Reference proteome</keyword>
<evidence type="ECO:0000259" key="1">
    <source>
        <dbReference type="Pfam" id="PF01266"/>
    </source>
</evidence>
<dbReference type="OrthoDB" id="429143at2759"/>
<sequence length="457" mass="51016">MSDSPDGIYEKGIIDPGFPVKNSTQSFWLTEPCEISKLQSPWPNELIDVAVIGSGMTAASLINTLYRYNKAADLKITVLEARDLCSGATGRNGGHIKAMSPGSWFERKAQFGVQEAVRIMEYEHSHLKEMMALIKEENIDCDLDEVEGLDVYYDEKVFRHACDAVDDMRHQAPSLGAIYNIYTDREELKARNISDACFGAIGMPAASMWPYKMVTGLLERMVRRNGLSIQTNTLVTAVYDDDGANYATIKTDRGEIRAKHVVHATNAWVSRLVPELRPFVSPVRANVQRQVPQLSPSELSKRRFKKSWWSRYGEHDYEYMIQRPDGTYIIGRAGTGRRATADDSTVDFLPHVHLRGVTPQIFNFGSDKENEVTHAWSGAVAFTVDGNPFIGRLPFAGRKHQWVCAAYSGIGMVRAFRSGQLLALLLLGEEVPSAYPPSMLLTDSRVKSWTGATPSKL</sequence>
<dbReference type="InterPro" id="IPR036188">
    <property type="entry name" value="FAD/NAD-bd_sf"/>
</dbReference>
<comment type="caution">
    <text evidence="2">The sequence shown here is derived from an EMBL/GenBank/DDBJ whole genome shotgun (WGS) entry which is preliminary data.</text>
</comment>
<name>A0A9W8SE32_9HYPO</name>
<dbReference type="Pfam" id="PF01266">
    <property type="entry name" value="DAO"/>
    <property type="match status" value="1"/>
</dbReference>
<protein>
    <recommendedName>
        <fullName evidence="1">FAD dependent oxidoreductase domain-containing protein</fullName>
    </recommendedName>
</protein>
<organism evidence="2 3">
    <name type="scientific">Fusarium torreyae</name>
    <dbReference type="NCBI Taxonomy" id="1237075"/>
    <lineage>
        <taxon>Eukaryota</taxon>
        <taxon>Fungi</taxon>
        <taxon>Dikarya</taxon>
        <taxon>Ascomycota</taxon>
        <taxon>Pezizomycotina</taxon>
        <taxon>Sordariomycetes</taxon>
        <taxon>Hypocreomycetidae</taxon>
        <taxon>Hypocreales</taxon>
        <taxon>Nectriaceae</taxon>
        <taxon>Fusarium</taxon>
    </lineage>
</organism>
<dbReference type="PANTHER" id="PTHR13847">
    <property type="entry name" value="SARCOSINE DEHYDROGENASE-RELATED"/>
    <property type="match status" value="1"/>
</dbReference>
<dbReference type="PANTHER" id="PTHR13847:SF213">
    <property type="entry name" value="DEPENDENT OXIDOREDUCTASE, PUTATIVE-RELATED"/>
    <property type="match status" value="1"/>
</dbReference>
<dbReference type="Gene3D" id="3.30.9.10">
    <property type="entry name" value="D-Amino Acid Oxidase, subunit A, domain 2"/>
    <property type="match status" value="1"/>
</dbReference>
<dbReference type="GO" id="GO:0005737">
    <property type="term" value="C:cytoplasm"/>
    <property type="evidence" value="ECO:0007669"/>
    <property type="project" value="TreeGrafter"/>
</dbReference>
<evidence type="ECO:0000313" key="2">
    <source>
        <dbReference type="EMBL" id="KAJ4269878.1"/>
    </source>
</evidence>
<dbReference type="EMBL" id="JAOQAZ010000002">
    <property type="protein sequence ID" value="KAJ4269878.1"/>
    <property type="molecule type" value="Genomic_DNA"/>
</dbReference>
<evidence type="ECO:0000313" key="3">
    <source>
        <dbReference type="Proteomes" id="UP001152049"/>
    </source>
</evidence>
<dbReference type="AlphaFoldDB" id="A0A9W8SE32"/>
<gene>
    <name evidence="2" type="ORF">NW762_001547</name>
</gene>
<reference evidence="2" key="1">
    <citation type="submission" date="2022-09" db="EMBL/GenBank/DDBJ databases">
        <title>Fusarium specimens isolated from Avocado Roots.</title>
        <authorList>
            <person name="Stajich J."/>
            <person name="Roper C."/>
            <person name="Heimlech-Rivalta G."/>
        </authorList>
    </citation>
    <scope>NUCLEOTIDE SEQUENCE</scope>
    <source>
        <strain evidence="2">CF00136</strain>
    </source>
</reference>
<proteinExistence type="predicted"/>
<dbReference type="SUPFAM" id="SSF51905">
    <property type="entry name" value="FAD/NAD(P)-binding domain"/>
    <property type="match status" value="1"/>
</dbReference>
<dbReference type="InterPro" id="IPR006076">
    <property type="entry name" value="FAD-dep_OxRdtase"/>
</dbReference>
<feature type="domain" description="FAD dependent oxidoreductase" evidence="1">
    <location>
        <begin position="48"/>
        <end position="423"/>
    </location>
</feature>
<dbReference type="Proteomes" id="UP001152049">
    <property type="component" value="Unassembled WGS sequence"/>
</dbReference>
<accession>A0A9W8SE32</accession>